<dbReference type="Proteomes" id="UP000799438">
    <property type="component" value="Unassembled WGS sequence"/>
</dbReference>
<dbReference type="GeneID" id="54292576"/>
<dbReference type="InterPro" id="IPR001138">
    <property type="entry name" value="Zn2Cys6_DnaBD"/>
</dbReference>
<dbReference type="CDD" id="cd00067">
    <property type="entry name" value="GAL4"/>
    <property type="match status" value="1"/>
</dbReference>
<evidence type="ECO:0000313" key="3">
    <source>
        <dbReference type="EMBL" id="KAF2137034.1"/>
    </source>
</evidence>
<dbReference type="GO" id="GO:0008270">
    <property type="term" value="F:zinc ion binding"/>
    <property type="evidence" value="ECO:0007669"/>
    <property type="project" value="InterPro"/>
</dbReference>
<dbReference type="PROSITE" id="PS50048">
    <property type="entry name" value="ZN2_CY6_FUNGAL_2"/>
    <property type="match status" value="1"/>
</dbReference>
<feature type="domain" description="Zn(2)-C6 fungal-type" evidence="2">
    <location>
        <begin position="14"/>
        <end position="43"/>
    </location>
</feature>
<proteinExistence type="predicted"/>
<reference evidence="3" key="1">
    <citation type="journal article" date="2020" name="Stud. Mycol.">
        <title>101 Dothideomycetes genomes: a test case for predicting lifestyles and emergence of pathogens.</title>
        <authorList>
            <person name="Haridas S."/>
            <person name="Albert R."/>
            <person name="Binder M."/>
            <person name="Bloem J."/>
            <person name="Labutti K."/>
            <person name="Salamov A."/>
            <person name="Andreopoulos B."/>
            <person name="Baker S."/>
            <person name="Barry K."/>
            <person name="Bills G."/>
            <person name="Bluhm B."/>
            <person name="Cannon C."/>
            <person name="Castanera R."/>
            <person name="Culley D."/>
            <person name="Daum C."/>
            <person name="Ezra D."/>
            <person name="Gonzalez J."/>
            <person name="Henrissat B."/>
            <person name="Kuo A."/>
            <person name="Liang C."/>
            <person name="Lipzen A."/>
            <person name="Lutzoni F."/>
            <person name="Magnuson J."/>
            <person name="Mondo S."/>
            <person name="Nolan M."/>
            <person name="Ohm R."/>
            <person name="Pangilinan J."/>
            <person name="Park H.-J."/>
            <person name="Ramirez L."/>
            <person name="Alfaro M."/>
            <person name="Sun H."/>
            <person name="Tritt A."/>
            <person name="Yoshinaga Y."/>
            <person name="Zwiers L.-H."/>
            <person name="Turgeon B."/>
            <person name="Goodwin S."/>
            <person name="Spatafora J."/>
            <person name="Crous P."/>
            <person name="Grigoriev I."/>
        </authorList>
    </citation>
    <scope>NUCLEOTIDE SEQUENCE</scope>
    <source>
        <strain evidence="3">CBS 121167</strain>
    </source>
</reference>
<dbReference type="PANTHER" id="PTHR37534">
    <property type="entry name" value="TRANSCRIPTIONAL ACTIVATOR PROTEIN UGA3"/>
    <property type="match status" value="1"/>
</dbReference>
<dbReference type="InterPro" id="IPR036864">
    <property type="entry name" value="Zn2-C6_fun-type_DNA-bd_sf"/>
</dbReference>
<organism evidence="3 4">
    <name type="scientific">Aplosporella prunicola CBS 121167</name>
    <dbReference type="NCBI Taxonomy" id="1176127"/>
    <lineage>
        <taxon>Eukaryota</taxon>
        <taxon>Fungi</taxon>
        <taxon>Dikarya</taxon>
        <taxon>Ascomycota</taxon>
        <taxon>Pezizomycotina</taxon>
        <taxon>Dothideomycetes</taxon>
        <taxon>Dothideomycetes incertae sedis</taxon>
        <taxon>Botryosphaeriales</taxon>
        <taxon>Aplosporellaceae</taxon>
        <taxon>Aplosporella</taxon>
    </lineage>
</organism>
<name>A0A6A6B1D2_9PEZI</name>
<dbReference type="Gene3D" id="4.10.240.10">
    <property type="entry name" value="Zn(2)-C6 fungal-type DNA-binding domain"/>
    <property type="match status" value="1"/>
</dbReference>
<dbReference type="RefSeq" id="XP_033392752.1">
    <property type="nucleotide sequence ID" value="XM_033535082.1"/>
</dbReference>
<evidence type="ECO:0000256" key="1">
    <source>
        <dbReference type="ARBA" id="ARBA00023242"/>
    </source>
</evidence>
<evidence type="ECO:0000313" key="4">
    <source>
        <dbReference type="Proteomes" id="UP000799438"/>
    </source>
</evidence>
<dbReference type="GO" id="GO:0000981">
    <property type="term" value="F:DNA-binding transcription factor activity, RNA polymerase II-specific"/>
    <property type="evidence" value="ECO:0007669"/>
    <property type="project" value="InterPro"/>
</dbReference>
<sequence>MPCGSRDKRRAGHRCLRCRQDHLKCDGRRPCSACVSRGSACSSPPTSSREITFVQYGSKPVVHKPVVQDSWRFINVFFSAVGVSTTPLSSVFSYDNVGTVFQENELVHKTVSIVGSVYASRTATILDLSPQEKREARLKWNKHREFILSQMHSPTSTPPRELLLCALLITVAELMISEEGENWTNMLRTISNYLQQNLALVWGGSAFGSSLLRFFRMSDILRSICYSVDMTLPPFFSTLQPHSPTIRLQPGSEDRWDILVDKLEQWARLQMRLNRLVEAIEQGGYSDVSLADSNGHFQQEGIEIICLASQLQRDFISAILSYTPSDGHVTDPATKSLLAYYHWGLTGLSWKFLEPVWQLLDCPLPKMEDEMVRKQATTALEYAESSLSGVQLDAVLWAAIPVYVGLVVTGEGRMQMLGFLRTLKAKGFAIAATFETGLQECWAKFSDPRFDDLAEFAAAAAANRLEQIAKAQQQQAELGPRSGVSVLQEEVV</sequence>
<keyword evidence="4" id="KW-1185">Reference proteome</keyword>
<dbReference type="GO" id="GO:0045944">
    <property type="term" value="P:positive regulation of transcription by RNA polymerase II"/>
    <property type="evidence" value="ECO:0007669"/>
    <property type="project" value="TreeGrafter"/>
</dbReference>
<dbReference type="AlphaFoldDB" id="A0A6A6B1D2"/>
<dbReference type="GO" id="GO:0000976">
    <property type="term" value="F:transcription cis-regulatory region binding"/>
    <property type="evidence" value="ECO:0007669"/>
    <property type="project" value="TreeGrafter"/>
</dbReference>
<dbReference type="SMART" id="SM00066">
    <property type="entry name" value="GAL4"/>
    <property type="match status" value="1"/>
</dbReference>
<dbReference type="Pfam" id="PF00172">
    <property type="entry name" value="Zn_clus"/>
    <property type="match status" value="1"/>
</dbReference>
<dbReference type="PANTHER" id="PTHR37534:SF10">
    <property type="entry name" value="ZN(II)2CYS6 TRANSCRIPTION FACTOR (EUROFUNG)"/>
    <property type="match status" value="1"/>
</dbReference>
<gene>
    <name evidence="3" type="ORF">K452DRAFT_115324</name>
</gene>
<evidence type="ECO:0000259" key="2">
    <source>
        <dbReference type="PROSITE" id="PS50048"/>
    </source>
</evidence>
<dbReference type="GO" id="GO:0005634">
    <property type="term" value="C:nucleus"/>
    <property type="evidence" value="ECO:0007669"/>
    <property type="project" value="TreeGrafter"/>
</dbReference>
<protein>
    <recommendedName>
        <fullName evidence="2">Zn(2)-C6 fungal-type domain-containing protein</fullName>
    </recommendedName>
</protein>
<keyword evidence="1" id="KW-0539">Nucleus</keyword>
<dbReference type="EMBL" id="ML995508">
    <property type="protein sequence ID" value="KAF2137034.1"/>
    <property type="molecule type" value="Genomic_DNA"/>
</dbReference>
<accession>A0A6A6B1D2</accession>
<dbReference type="OrthoDB" id="5059721at2759"/>
<dbReference type="SUPFAM" id="SSF57701">
    <property type="entry name" value="Zn2/Cys6 DNA-binding domain"/>
    <property type="match status" value="1"/>
</dbReference>